<dbReference type="InterPro" id="IPR034752">
    <property type="entry name" value="Mis18"/>
</dbReference>
<dbReference type="GO" id="GO:0015030">
    <property type="term" value="C:Cajal body"/>
    <property type="evidence" value="ECO:0007669"/>
    <property type="project" value="Ensembl"/>
</dbReference>
<gene>
    <name evidence="13" type="primary">OIP5</name>
</gene>
<keyword evidence="7" id="KW-0498">Mitosis</keyword>
<evidence type="ECO:0000256" key="8">
    <source>
        <dbReference type="ARBA" id="ARBA00022833"/>
    </source>
</evidence>
<dbReference type="OrthoDB" id="9926299at2759"/>
<keyword evidence="6" id="KW-0479">Metal-binding</keyword>
<keyword evidence="5" id="KW-0132">Cell division</keyword>
<evidence type="ECO:0000256" key="7">
    <source>
        <dbReference type="ARBA" id="ARBA00022776"/>
    </source>
</evidence>
<sequence>MAAQPQRRCLLFTAQSGGNFRDAAKETIGEPCLTTSMEWDTQVVEGSSPIGPTGLRPGEQPIGPRLPSWLQPERCAVFQCAQCRAVIGDSVHLSWNLSRTLGAVVFSKVTKNVVLEDPFLVGIEGLLKCSTYNRLFCSSCGILIGFHLYSTHAALAALRGHFCLYSDKMSCYLLKTKAVVHASEMDIHGAPLLEKITELKEKMMLMHSRLDTVMQSLREGTPDQSKPEN</sequence>
<reference evidence="13" key="1">
    <citation type="submission" date="2025-08" db="UniProtKB">
        <authorList>
            <consortium name="Ensembl"/>
        </authorList>
    </citation>
    <scope>IDENTIFICATION</scope>
</reference>
<keyword evidence="14" id="KW-1185">Reference proteome</keyword>
<evidence type="ECO:0000256" key="4">
    <source>
        <dbReference type="ARBA" id="ARBA00022454"/>
    </source>
</evidence>
<evidence type="ECO:0000256" key="11">
    <source>
        <dbReference type="ARBA" id="ARBA00023328"/>
    </source>
</evidence>
<feature type="domain" description="Mis18" evidence="12">
    <location>
        <begin position="75"/>
        <end position="174"/>
    </location>
</feature>
<keyword evidence="11" id="KW-0137">Centromere</keyword>
<dbReference type="RefSeq" id="XP_005381339.1">
    <property type="nucleotide sequence ID" value="XM_005381282.2"/>
</dbReference>
<dbReference type="GO" id="GO:0016607">
    <property type="term" value="C:nuclear speck"/>
    <property type="evidence" value="ECO:0007669"/>
    <property type="project" value="Ensembl"/>
</dbReference>
<protein>
    <submittedName>
        <fullName evidence="13">Opa interacting protein 5</fullName>
    </submittedName>
</protein>
<keyword evidence="4" id="KW-0158">Chromosome</keyword>
<dbReference type="GO" id="GO:0046872">
    <property type="term" value="F:metal ion binding"/>
    <property type="evidence" value="ECO:0007669"/>
    <property type="project" value="UniProtKB-KW"/>
</dbReference>
<dbReference type="GO" id="GO:0051301">
    <property type="term" value="P:cell division"/>
    <property type="evidence" value="ECO:0007669"/>
    <property type="project" value="UniProtKB-KW"/>
</dbReference>
<dbReference type="InterPro" id="IPR004910">
    <property type="entry name" value="Yippee/Mis18/Cereblon"/>
</dbReference>
<evidence type="ECO:0000256" key="2">
    <source>
        <dbReference type="ARBA" id="ARBA00004123"/>
    </source>
</evidence>
<comment type="function">
    <text evidence="1">Required for recruitment of CENPA to centromeres and normal chromosome segregation during mitosis.</text>
</comment>
<evidence type="ECO:0000313" key="14">
    <source>
        <dbReference type="Proteomes" id="UP000694398"/>
    </source>
</evidence>
<evidence type="ECO:0000256" key="1">
    <source>
        <dbReference type="ARBA" id="ARBA00003694"/>
    </source>
</evidence>
<dbReference type="PANTHER" id="PTHR16431">
    <property type="entry name" value="NEUROGENIC PROTEIN MASTERMIND"/>
    <property type="match status" value="1"/>
</dbReference>
<dbReference type="CTD" id="11339"/>
<keyword evidence="8" id="KW-0862">Zinc</keyword>
<evidence type="ECO:0000256" key="5">
    <source>
        <dbReference type="ARBA" id="ARBA00022618"/>
    </source>
</evidence>
<evidence type="ECO:0000256" key="6">
    <source>
        <dbReference type="ARBA" id="ARBA00022723"/>
    </source>
</evidence>
<dbReference type="OMA" id="MDIHNVP"/>
<name>A0A8C2VUA5_CHILA</name>
<dbReference type="GeneID" id="102006909"/>
<dbReference type="GO" id="GO:0000785">
    <property type="term" value="C:chromatin"/>
    <property type="evidence" value="ECO:0007669"/>
    <property type="project" value="Ensembl"/>
</dbReference>
<dbReference type="GO" id="GO:0098654">
    <property type="term" value="C:CENP-A recruiting complex"/>
    <property type="evidence" value="ECO:0007669"/>
    <property type="project" value="Ensembl"/>
</dbReference>
<dbReference type="Proteomes" id="UP000694398">
    <property type="component" value="Unassembled WGS sequence"/>
</dbReference>
<dbReference type="GO" id="GO:0010369">
    <property type="term" value="C:chromocenter"/>
    <property type="evidence" value="ECO:0007669"/>
    <property type="project" value="Ensembl"/>
</dbReference>
<keyword evidence="10" id="KW-0131">Cell cycle</keyword>
<dbReference type="Pfam" id="PF03226">
    <property type="entry name" value="Yippee-Mis18"/>
    <property type="match status" value="1"/>
</dbReference>
<dbReference type="GO" id="GO:0000775">
    <property type="term" value="C:chromosome, centromeric region"/>
    <property type="evidence" value="ECO:0007669"/>
    <property type="project" value="UniProtKB-SubCell"/>
</dbReference>
<evidence type="ECO:0000256" key="3">
    <source>
        <dbReference type="ARBA" id="ARBA00004584"/>
    </source>
</evidence>
<dbReference type="AlphaFoldDB" id="A0A8C2VUA5"/>
<dbReference type="PANTHER" id="PTHR16431:SF3">
    <property type="entry name" value="PROTEIN MIS18-BETA"/>
    <property type="match status" value="1"/>
</dbReference>
<dbReference type="GeneTree" id="ENSGT00940000154267"/>
<dbReference type="GO" id="GO:0007059">
    <property type="term" value="P:chromosome segregation"/>
    <property type="evidence" value="ECO:0007669"/>
    <property type="project" value="TreeGrafter"/>
</dbReference>
<accession>A0A8C2VUA5</accession>
<proteinExistence type="predicted"/>
<dbReference type="GO" id="GO:0034080">
    <property type="term" value="P:CENP-A containing chromatin assembly"/>
    <property type="evidence" value="ECO:0007669"/>
    <property type="project" value="TreeGrafter"/>
</dbReference>
<reference evidence="13" key="2">
    <citation type="submission" date="2025-09" db="UniProtKB">
        <authorList>
            <consortium name="Ensembl"/>
        </authorList>
    </citation>
    <scope>IDENTIFICATION</scope>
</reference>
<evidence type="ECO:0000256" key="10">
    <source>
        <dbReference type="ARBA" id="ARBA00023306"/>
    </source>
</evidence>
<comment type="subcellular location">
    <subcellularLocation>
        <location evidence="3">Chromosome</location>
        <location evidence="3">Centromere</location>
    </subcellularLocation>
    <subcellularLocation>
        <location evidence="2">Nucleus</location>
    </subcellularLocation>
</comment>
<evidence type="ECO:0000256" key="9">
    <source>
        <dbReference type="ARBA" id="ARBA00023242"/>
    </source>
</evidence>
<dbReference type="PROSITE" id="PS51793">
    <property type="entry name" value="MIS18"/>
    <property type="match status" value="1"/>
</dbReference>
<dbReference type="Ensembl" id="ENSCLAT00000018674.1">
    <property type="protein sequence ID" value="ENSCLAP00000018493.1"/>
    <property type="gene ID" value="ENSCLAG00000012686.1"/>
</dbReference>
<keyword evidence="9" id="KW-0539">Nucleus</keyword>
<evidence type="ECO:0000259" key="12">
    <source>
        <dbReference type="PROSITE" id="PS51793"/>
    </source>
</evidence>
<evidence type="ECO:0000313" key="13">
    <source>
        <dbReference type="Ensembl" id="ENSCLAP00000018493.1"/>
    </source>
</evidence>
<organism evidence="13 14">
    <name type="scientific">Chinchilla lanigera</name>
    <name type="common">Long-tailed chinchilla</name>
    <name type="synonym">Chinchilla villidera</name>
    <dbReference type="NCBI Taxonomy" id="34839"/>
    <lineage>
        <taxon>Eukaryota</taxon>
        <taxon>Metazoa</taxon>
        <taxon>Chordata</taxon>
        <taxon>Craniata</taxon>
        <taxon>Vertebrata</taxon>
        <taxon>Euteleostomi</taxon>
        <taxon>Mammalia</taxon>
        <taxon>Eutheria</taxon>
        <taxon>Euarchontoglires</taxon>
        <taxon>Glires</taxon>
        <taxon>Rodentia</taxon>
        <taxon>Hystricomorpha</taxon>
        <taxon>Chinchillidae</taxon>
        <taxon>Chinchilla</taxon>
    </lineage>
</organism>
<dbReference type="GO" id="GO:0042802">
    <property type="term" value="F:identical protein binding"/>
    <property type="evidence" value="ECO:0007669"/>
    <property type="project" value="Ensembl"/>
</dbReference>